<dbReference type="Proteomes" id="UP001179280">
    <property type="component" value="Unassembled WGS sequence"/>
</dbReference>
<feature type="transmembrane region" description="Helical" evidence="1">
    <location>
        <begin position="121"/>
        <end position="142"/>
    </location>
</feature>
<gene>
    <name evidence="2" type="ORF">JOC54_002742</name>
</gene>
<keyword evidence="1" id="KW-0812">Transmembrane</keyword>
<keyword evidence="1" id="KW-0472">Membrane</keyword>
<evidence type="ECO:0000313" key="2">
    <source>
        <dbReference type="EMBL" id="MBM7839462.1"/>
    </source>
</evidence>
<keyword evidence="3" id="KW-1185">Reference proteome</keyword>
<name>A0ABS2SVC4_9BACI</name>
<reference evidence="2" key="1">
    <citation type="submission" date="2021-01" db="EMBL/GenBank/DDBJ databases">
        <title>Genomic Encyclopedia of Type Strains, Phase IV (KMG-IV): sequencing the most valuable type-strain genomes for metagenomic binning, comparative biology and taxonomic classification.</title>
        <authorList>
            <person name="Goeker M."/>
        </authorList>
    </citation>
    <scope>NUCLEOTIDE SEQUENCE</scope>
    <source>
        <strain evidence="2">DSM 21943</strain>
    </source>
</reference>
<dbReference type="PANTHER" id="PTHR34821">
    <property type="entry name" value="INNER MEMBRANE PROTEIN YDCZ"/>
    <property type="match status" value="1"/>
</dbReference>
<evidence type="ECO:0000313" key="3">
    <source>
        <dbReference type="Proteomes" id="UP001179280"/>
    </source>
</evidence>
<dbReference type="PANTHER" id="PTHR34821:SF3">
    <property type="entry name" value="MEMBRANE PROTEIN"/>
    <property type="match status" value="1"/>
</dbReference>
<feature type="transmembrane region" description="Helical" evidence="1">
    <location>
        <begin position="32"/>
        <end position="54"/>
    </location>
</feature>
<proteinExistence type="predicted"/>
<dbReference type="EMBL" id="JAFBCV010000008">
    <property type="protein sequence ID" value="MBM7839462.1"/>
    <property type="molecule type" value="Genomic_DNA"/>
</dbReference>
<protein>
    <submittedName>
        <fullName evidence="2">Transporter family-2 protein</fullName>
    </submittedName>
</protein>
<sequence>MIVGMVLAAMAGAAISLQTVFNNKVNEKTGSWMTTTLALGMGFLFAFIPVVILEPQTLVQLVQMETWYWFGGVIGVGVVFSLVQAMKRLGPTFTISVVLVAQLGTALLWDSTGWLGLEQIPLSPMKVLGILLILAGVLLFSYKKETKTTGIRREE</sequence>
<dbReference type="InterPro" id="IPR006750">
    <property type="entry name" value="YdcZ"/>
</dbReference>
<evidence type="ECO:0000256" key="1">
    <source>
        <dbReference type="SAM" id="Phobius"/>
    </source>
</evidence>
<dbReference type="Pfam" id="PF04657">
    <property type="entry name" value="DMT_YdcZ"/>
    <property type="match status" value="1"/>
</dbReference>
<comment type="caution">
    <text evidence="2">The sequence shown here is derived from an EMBL/GenBank/DDBJ whole genome shotgun (WGS) entry which is preliminary data.</text>
</comment>
<accession>A0ABS2SVC4</accession>
<keyword evidence="1" id="KW-1133">Transmembrane helix</keyword>
<dbReference type="RefSeq" id="WP_035418681.1">
    <property type="nucleotide sequence ID" value="NZ_JAFBCV010000008.1"/>
</dbReference>
<feature type="transmembrane region" description="Helical" evidence="1">
    <location>
        <begin position="66"/>
        <end position="83"/>
    </location>
</feature>
<organism evidence="2 3">
    <name type="scientific">Shouchella xiaoxiensis</name>
    <dbReference type="NCBI Taxonomy" id="766895"/>
    <lineage>
        <taxon>Bacteria</taxon>
        <taxon>Bacillati</taxon>
        <taxon>Bacillota</taxon>
        <taxon>Bacilli</taxon>
        <taxon>Bacillales</taxon>
        <taxon>Bacillaceae</taxon>
        <taxon>Shouchella</taxon>
    </lineage>
</organism>